<accession>A0A3A4RAP5</accession>
<feature type="transmembrane region" description="Helical" evidence="1">
    <location>
        <begin position="12"/>
        <end position="37"/>
    </location>
</feature>
<keyword evidence="1" id="KW-0472">Membrane</keyword>
<protein>
    <recommendedName>
        <fullName evidence="4">DUF2721 domain-containing protein</fullName>
    </recommendedName>
</protein>
<evidence type="ECO:0000313" key="2">
    <source>
        <dbReference type="EMBL" id="RJP62098.1"/>
    </source>
</evidence>
<keyword evidence="1" id="KW-0812">Transmembrane</keyword>
<sequence>MTEDVTHLLYFYSATAQTLGTMLGIGIVALTFFASWVTQQKNRLREPVISILQYHYGHSTVFTEGKTHKLIEDFLNSFRNKEIEETEQARIDICKEYQSMKITIPQKTYIVGVSVSLATIVVSLFMCLKIIPITSQIAYVSVFAGSILSLSCFLYLALYILQPLKCVS</sequence>
<reference evidence="2 3" key="1">
    <citation type="journal article" date="2017" name="ISME J.">
        <title>Energy and carbon metabolisms in a deep terrestrial subsurface fluid microbial community.</title>
        <authorList>
            <person name="Momper L."/>
            <person name="Jungbluth S.P."/>
            <person name="Lee M.D."/>
            <person name="Amend J.P."/>
        </authorList>
    </citation>
    <scope>NUCLEOTIDE SEQUENCE [LARGE SCALE GENOMIC DNA]</scope>
    <source>
        <strain evidence="2">SURF_26</strain>
    </source>
</reference>
<dbReference type="AlphaFoldDB" id="A0A3A4RAP5"/>
<evidence type="ECO:0000256" key="1">
    <source>
        <dbReference type="SAM" id="Phobius"/>
    </source>
</evidence>
<evidence type="ECO:0008006" key="4">
    <source>
        <dbReference type="Google" id="ProtNLM"/>
    </source>
</evidence>
<organism evidence="2 3">
    <name type="scientific">Candidatus Auribacter fodinae</name>
    <dbReference type="NCBI Taxonomy" id="2093366"/>
    <lineage>
        <taxon>Bacteria</taxon>
        <taxon>Pseudomonadati</taxon>
        <taxon>Candidatus Auribacterota</taxon>
        <taxon>Candidatus Auribacteria</taxon>
        <taxon>Candidatus Auribacterales</taxon>
        <taxon>Candidatus Auribacteraceae</taxon>
        <taxon>Candidatus Auribacter</taxon>
    </lineage>
</organism>
<gene>
    <name evidence="2" type="ORF">C4541_00765</name>
</gene>
<dbReference type="EMBL" id="QZJZ01000005">
    <property type="protein sequence ID" value="RJP62098.1"/>
    <property type="molecule type" value="Genomic_DNA"/>
</dbReference>
<evidence type="ECO:0000313" key="3">
    <source>
        <dbReference type="Proteomes" id="UP000266426"/>
    </source>
</evidence>
<name>A0A3A4RAP5_9BACT</name>
<proteinExistence type="predicted"/>
<feature type="transmembrane region" description="Helical" evidence="1">
    <location>
        <begin position="137"/>
        <end position="161"/>
    </location>
</feature>
<dbReference type="Proteomes" id="UP000266426">
    <property type="component" value="Unassembled WGS sequence"/>
</dbReference>
<feature type="transmembrane region" description="Helical" evidence="1">
    <location>
        <begin position="109"/>
        <end position="131"/>
    </location>
</feature>
<keyword evidence="1" id="KW-1133">Transmembrane helix</keyword>
<comment type="caution">
    <text evidence="2">The sequence shown here is derived from an EMBL/GenBank/DDBJ whole genome shotgun (WGS) entry which is preliminary data.</text>
</comment>